<dbReference type="GO" id="GO:0016705">
    <property type="term" value="F:oxidoreductase activity, acting on paired donors, with incorporation or reduction of molecular oxygen"/>
    <property type="evidence" value="ECO:0007669"/>
    <property type="project" value="UniProtKB-ARBA"/>
</dbReference>
<proteinExistence type="predicted"/>
<dbReference type="EMBL" id="LR778114">
    <property type="protein sequence ID" value="CAB1128938.1"/>
    <property type="molecule type" value="Genomic_DNA"/>
</dbReference>
<dbReference type="InterPro" id="IPR017941">
    <property type="entry name" value="Rieske_2Fe-2S"/>
</dbReference>
<keyword evidence="1" id="KW-0001">2Fe-2S</keyword>
<evidence type="ECO:0000256" key="4">
    <source>
        <dbReference type="ARBA" id="ARBA00023004"/>
    </source>
</evidence>
<evidence type="ECO:0000259" key="6">
    <source>
        <dbReference type="PROSITE" id="PS51296"/>
    </source>
</evidence>
<keyword evidence="8" id="KW-1185">Reference proteome</keyword>
<dbReference type="Pfam" id="PF00355">
    <property type="entry name" value="Rieske"/>
    <property type="match status" value="1"/>
</dbReference>
<dbReference type="KEGG" id="hfv:R50_1432"/>
<sequence length="103" mass="11408">MAWIRVAEAADVEPGRPLLVSLDEQDIALYRVGNEWYATDDLCSHAEASLAEGRLDGYRITCPRHGGQFDIRTGEAVKMPAITPIATFPVREEGGVIYIDYEP</sequence>
<accession>A0A6F8ZH12</accession>
<gene>
    <name evidence="7" type="ORF">R50_1432</name>
</gene>
<keyword evidence="3" id="KW-0560">Oxidoreductase</keyword>
<dbReference type="GO" id="GO:0046872">
    <property type="term" value="F:metal ion binding"/>
    <property type="evidence" value="ECO:0007669"/>
    <property type="project" value="UniProtKB-KW"/>
</dbReference>
<protein>
    <submittedName>
        <fullName evidence="7">(2Fe-2S)-binding protein</fullName>
    </submittedName>
</protein>
<dbReference type="CDD" id="cd03528">
    <property type="entry name" value="Rieske_RO_ferredoxin"/>
    <property type="match status" value="1"/>
</dbReference>
<dbReference type="GO" id="GO:0004497">
    <property type="term" value="F:monooxygenase activity"/>
    <property type="evidence" value="ECO:0007669"/>
    <property type="project" value="UniProtKB-ARBA"/>
</dbReference>
<evidence type="ECO:0000256" key="5">
    <source>
        <dbReference type="ARBA" id="ARBA00023014"/>
    </source>
</evidence>
<keyword evidence="4" id="KW-0408">Iron</keyword>
<keyword evidence="5" id="KW-0411">Iron-sulfur</keyword>
<evidence type="ECO:0000256" key="3">
    <source>
        <dbReference type="ARBA" id="ARBA00023002"/>
    </source>
</evidence>
<name>A0A6F8ZH12_9FIRM</name>
<evidence type="ECO:0000256" key="1">
    <source>
        <dbReference type="ARBA" id="ARBA00022714"/>
    </source>
</evidence>
<evidence type="ECO:0000256" key="2">
    <source>
        <dbReference type="ARBA" id="ARBA00022723"/>
    </source>
</evidence>
<feature type="domain" description="Rieske" evidence="6">
    <location>
        <begin position="4"/>
        <end position="99"/>
    </location>
</feature>
<dbReference type="PROSITE" id="PS51296">
    <property type="entry name" value="RIESKE"/>
    <property type="match status" value="1"/>
</dbReference>
<evidence type="ECO:0000313" key="8">
    <source>
        <dbReference type="Proteomes" id="UP000503399"/>
    </source>
</evidence>
<organism evidence="7 8">
    <name type="scientific">Candidatus Hydrogenisulfobacillus filiaventi</name>
    <dbReference type="NCBI Taxonomy" id="2707344"/>
    <lineage>
        <taxon>Bacteria</taxon>
        <taxon>Bacillati</taxon>
        <taxon>Bacillota</taxon>
        <taxon>Clostridia</taxon>
        <taxon>Eubacteriales</taxon>
        <taxon>Clostridiales Family XVII. Incertae Sedis</taxon>
        <taxon>Candidatus Hydrogenisulfobacillus</taxon>
    </lineage>
</organism>
<evidence type="ECO:0000313" key="7">
    <source>
        <dbReference type="EMBL" id="CAB1128938.1"/>
    </source>
</evidence>
<dbReference type="InterPro" id="IPR036922">
    <property type="entry name" value="Rieske_2Fe-2S_sf"/>
</dbReference>
<dbReference type="PANTHER" id="PTHR21266:SF60">
    <property type="entry name" value="3-KETOSTEROID-9-ALPHA-MONOOXYGENASE, OXYGENASE COMPONENT"/>
    <property type="match status" value="1"/>
</dbReference>
<dbReference type="GO" id="GO:0051537">
    <property type="term" value="F:2 iron, 2 sulfur cluster binding"/>
    <property type="evidence" value="ECO:0007669"/>
    <property type="project" value="UniProtKB-KW"/>
</dbReference>
<dbReference type="PANTHER" id="PTHR21266">
    <property type="entry name" value="IRON-SULFUR DOMAIN CONTAINING PROTEIN"/>
    <property type="match status" value="1"/>
</dbReference>
<dbReference type="AlphaFoldDB" id="A0A6F8ZH12"/>
<dbReference type="SUPFAM" id="SSF50022">
    <property type="entry name" value="ISP domain"/>
    <property type="match status" value="1"/>
</dbReference>
<dbReference type="Proteomes" id="UP000503399">
    <property type="component" value="Chromosome"/>
</dbReference>
<dbReference type="InterPro" id="IPR050584">
    <property type="entry name" value="Cholesterol_7-desaturase"/>
</dbReference>
<reference evidence="7 8" key="1">
    <citation type="submission" date="2020-02" db="EMBL/GenBank/DDBJ databases">
        <authorList>
            <person name="Hogendoorn C."/>
        </authorList>
    </citation>
    <scope>NUCLEOTIDE SEQUENCE [LARGE SCALE GENOMIC DNA]</scope>
    <source>
        <strain evidence="7">R501</strain>
    </source>
</reference>
<dbReference type="Gene3D" id="2.102.10.10">
    <property type="entry name" value="Rieske [2Fe-2S] iron-sulphur domain"/>
    <property type="match status" value="1"/>
</dbReference>
<keyword evidence="2" id="KW-0479">Metal-binding</keyword>